<evidence type="ECO:0000313" key="2">
    <source>
        <dbReference type="Proteomes" id="UP000186292"/>
    </source>
</evidence>
<reference evidence="2" key="1">
    <citation type="submission" date="2017-01" db="EMBL/GenBank/DDBJ databases">
        <authorList>
            <person name="Varghese N."/>
            <person name="Submissions S."/>
        </authorList>
    </citation>
    <scope>NUCLEOTIDE SEQUENCE [LARGE SCALE GENOMIC DNA]</scope>
    <source>
        <strain evidence="2">DSM 44531</strain>
    </source>
</reference>
<dbReference type="RefSeq" id="WP_076599815.1">
    <property type="nucleotide sequence ID" value="NZ_CP046976.1"/>
</dbReference>
<dbReference type="STRING" id="1161099.SAMN05444817_11339"/>
<proteinExistence type="predicted"/>
<gene>
    <name evidence="1" type="ORF">SAMN05444817_11339</name>
</gene>
<keyword evidence="2" id="KW-1185">Reference proteome</keyword>
<dbReference type="Pfam" id="PF11305">
    <property type="entry name" value="DUF3107"/>
    <property type="match status" value="1"/>
</dbReference>
<dbReference type="AlphaFoldDB" id="A0A1N7K2A9"/>
<organism evidence="1 2">
    <name type="scientific">Corynebacterium appendicis CIP 107643</name>
    <dbReference type="NCBI Taxonomy" id="1161099"/>
    <lineage>
        <taxon>Bacteria</taxon>
        <taxon>Bacillati</taxon>
        <taxon>Actinomycetota</taxon>
        <taxon>Actinomycetes</taxon>
        <taxon>Mycobacteriales</taxon>
        <taxon>Corynebacteriaceae</taxon>
        <taxon>Corynebacterium</taxon>
    </lineage>
</organism>
<dbReference type="Proteomes" id="UP000186292">
    <property type="component" value="Unassembled WGS sequence"/>
</dbReference>
<dbReference type="InterPro" id="IPR021456">
    <property type="entry name" value="DUF3107"/>
</dbReference>
<sequence>MEIKIGLADSHRELSITSPKGQNEVLGEVTQAIESGAPTVSLDDERGMKYVVRTERILYVELGNSTPRAVGFTG</sequence>
<accession>A0A1N7K2A9</accession>
<protein>
    <recommendedName>
        <fullName evidence="3">ATP-binding protein</fullName>
    </recommendedName>
</protein>
<dbReference type="OrthoDB" id="3268468at2"/>
<evidence type="ECO:0008006" key="3">
    <source>
        <dbReference type="Google" id="ProtNLM"/>
    </source>
</evidence>
<name>A0A1N7K2A9_9CORY</name>
<dbReference type="EMBL" id="FTOF01000013">
    <property type="protein sequence ID" value="SIS55676.1"/>
    <property type="molecule type" value="Genomic_DNA"/>
</dbReference>
<evidence type="ECO:0000313" key="1">
    <source>
        <dbReference type="EMBL" id="SIS55676.1"/>
    </source>
</evidence>